<evidence type="ECO:0000256" key="1">
    <source>
        <dbReference type="ARBA" id="ARBA00022434"/>
    </source>
</evidence>
<name>A0A7D5E7L7_9EURY</name>
<dbReference type="GO" id="GO:0008199">
    <property type="term" value="F:ferric iron binding"/>
    <property type="evidence" value="ECO:0007669"/>
    <property type="project" value="UniProtKB-UniRule"/>
</dbReference>
<keyword evidence="3" id="KW-0560">Oxidoreductase</keyword>
<dbReference type="Gene3D" id="1.20.1260.10">
    <property type="match status" value="1"/>
</dbReference>
<proteinExistence type="inferred from homology"/>
<dbReference type="InterPro" id="IPR012347">
    <property type="entry name" value="Ferritin-like"/>
</dbReference>
<dbReference type="GO" id="GO:0004322">
    <property type="term" value="F:ferroxidase activity"/>
    <property type="evidence" value="ECO:0007669"/>
    <property type="project" value="TreeGrafter"/>
</dbReference>
<feature type="binding site" evidence="4">
    <location>
        <position position="147"/>
    </location>
    <ligand>
        <name>Fe cation</name>
        <dbReference type="ChEBI" id="CHEBI:24875"/>
    </ligand>
</feature>
<dbReference type="EC" id="1.16.-.-" evidence="3"/>
<evidence type="ECO:0000313" key="7">
    <source>
        <dbReference type="Proteomes" id="UP000509594"/>
    </source>
</evidence>
<dbReference type="RefSeq" id="WP_176964607.1">
    <property type="nucleotide sequence ID" value="NZ_CP058215.1"/>
</dbReference>
<dbReference type="InterPro" id="IPR033921">
    <property type="entry name" value="DPSL_diiron-bd_dom"/>
</dbReference>
<comment type="similarity">
    <text evidence="3">Belongs to the Dps family.</text>
</comment>
<dbReference type="PANTHER" id="PTHR30295">
    <property type="entry name" value="BACTERIOFERRITIN"/>
    <property type="match status" value="1"/>
</dbReference>
<keyword evidence="7" id="KW-1185">Reference proteome</keyword>
<dbReference type="PANTHER" id="PTHR30295:SF1">
    <property type="entry name" value="DNA PROTECTION DURING STARVATION PROTEIN"/>
    <property type="match status" value="1"/>
</dbReference>
<comment type="function">
    <text evidence="3">Protects DNA from oxidative damage by sequestering intracellular Fe2+ ion and storing it in the form of Fe3+ oxyhydroxide mineral. One hydrogen peroxide oxidizes two Fe2+ ions, which prevents hydroxyl radical production by the Fenton reaction.</text>
</comment>
<dbReference type="InterPro" id="IPR009040">
    <property type="entry name" value="Ferritin-like_diiron"/>
</dbReference>
<feature type="binding site" evidence="4">
    <location>
        <position position="150"/>
    </location>
    <ligand>
        <name>Fe cation</name>
        <dbReference type="ChEBI" id="CHEBI:24875"/>
    </ligand>
</feature>
<feature type="domain" description="Ferritin-like diiron" evidence="5">
    <location>
        <begin position="13"/>
        <end position="165"/>
    </location>
</feature>
<keyword evidence="3" id="KW-0963">Cytoplasm</keyword>
<evidence type="ECO:0000256" key="3">
    <source>
        <dbReference type="PIRNR" id="PIRNR018063"/>
    </source>
</evidence>
<dbReference type="KEGG" id="mzi:HWN40_04410"/>
<keyword evidence="3 4" id="KW-0479">Metal-binding</keyword>
<dbReference type="GO" id="GO:0006879">
    <property type="term" value="P:intracellular iron ion homeostasis"/>
    <property type="evidence" value="ECO:0007669"/>
    <property type="project" value="UniProtKB-KW"/>
</dbReference>
<protein>
    <recommendedName>
        <fullName evidence="3">DNA protection during starvation protein</fullName>
        <ecNumber evidence="3">1.16.-.-</ecNumber>
    </recommendedName>
</protein>
<dbReference type="PIRSF" id="PIRSF018063">
    <property type="entry name" value="Ferrtn_UCP018063"/>
    <property type="match status" value="1"/>
</dbReference>
<dbReference type="InterPro" id="IPR008331">
    <property type="entry name" value="Ferritin_DPS_dom"/>
</dbReference>
<evidence type="ECO:0000256" key="2">
    <source>
        <dbReference type="ARBA" id="ARBA00023004"/>
    </source>
</evidence>
<dbReference type="CDD" id="cd01052">
    <property type="entry name" value="DPSL"/>
    <property type="match status" value="1"/>
</dbReference>
<keyword evidence="1 3" id="KW-0409">Iron storage</keyword>
<comment type="subcellular location">
    <subcellularLocation>
        <location evidence="3">Cytoplasm</location>
        <location evidence="3">Nucleoid</location>
    </subcellularLocation>
</comment>
<sequence>MGTKGVQLLETLGVDVNDLIESLNKALADEWLAYYQYWVGSKVIKGPMREAAAAELLEHANDELRHADMLSNRIMQLGGTPVLSPEEWSKIGNCGYESPEDPFVKRILEQNIKGEQCAIQVYNSILEKVKDKDPVTYEIVLEILTDEIEHEDDLQAVLEDIELIQKQ</sequence>
<dbReference type="GeneID" id="55820891"/>
<dbReference type="Proteomes" id="UP000509594">
    <property type="component" value="Chromosome"/>
</dbReference>
<evidence type="ECO:0000313" key="6">
    <source>
        <dbReference type="EMBL" id="QLC49551.1"/>
    </source>
</evidence>
<gene>
    <name evidence="6" type="ORF">HWN40_04410</name>
</gene>
<organism evidence="6 7">
    <name type="scientific">Methanolobus zinderi</name>
    <dbReference type="NCBI Taxonomy" id="536044"/>
    <lineage>
        <taxon>Archaea</taxon>
        <taxon>Methanobacteriati</taxon>
        <taxon>Methanobacteriota</taxon>
        <taxon>Stenosarchaea group</taxon>
        <taxon>Methanomicrobia</taxon>
        <taxon>Methanosarcinales</taxon>
        <taxon>Methanosarcinaceae</taxon>
        <taxon>Methanolobus</taxon>
    </lineage>
</organism>
<dbReference type="InterPro" id="IPR009078">
    <property type="entry name" value="Ferritin-like_SF"/>
</dbReference>
<dbReference type="PROSITE" id="PS50905">
    <property type="entry name" value="FERRITIN_LIKE"/>
    <property type="match status" value="1"/>
</dbReference>
<dbReference type="AlphaFoldDB" id="A0A7D5E7L7"/>
<dbReference type="EMBL" id="CP058215">
    <property type="protein sequence ID" value="QLC49551.1"/>
    <property type="molecule type" value="Genomic_DNA"/>
</dbReference>
<dbReference type="GO" id="GO:0009295">
    <property type="term" value="C:nucleoid"/>
    <property type="evidence" value="ECO:0007669"/>
    <property type="project" value="UniProtKB-SubCell"/>
</dbReference>
<accession>A0A7D5E7L7</accession>
<dbReference type="GO" id="GO:0005829">
    <property type="term" value="C:cytosol"/>
    <property type="evidence" value="ECO:0007669"/>
    <property type="project" value="TreeGrafter"/>
</dbReference>
<dbReference type="Pfam" id="PF00210">
    <property type="entry name" value="Ferritin"/>
    <property type="match status" value="1"/>
</dbReference>
<feature type="binding site" evidence="4">
    <location>
        <position position="66"/>
    </location>
    <ligand>
        <name>Fe cation</name>
        <dbReference type="ChEBI" id="CHEBI:24875"/>
    </ligand>
</feature>
<reference evidence="6 7" key="1">
    <citation type="submission" date="2020-06" db="EMBL/GenBank/DDBJ databases">
        <title>Methanolobus halotolerans sp. nov., isolated from a saline lake Tus in Siberia.</title>
        <authorList>
            <person name="Shen Y."/>
            <person name="Chen S.-C."/>
            <person name="Lai M.-C."/>
            <person name="Huang H.-H."/>
            <person name="Chiu H.-H."/>
            <person name="Tang S.-L."/>
            <person name="Rogozin D.Y."/>
            <person name="Degermendzhy A.G."/>
        </authorList>
    </citation>
    <scope>NUCLEOTIDE SEQUENCE [LARGE SCALE GENOMIC DNA]</scope>
    <source>
        <strain evidence="6 7">DSM 21339</strain>
    </source>
</reference>
<dbReference type="SUPFAM" id="SSF47240">
    <property type="entry name" value="Ferritin-like"/>
    <property type="match status" value="1"/>
</dbReference>
<keyword evidence="2 3" id="KW-0408">Iron</keyword>
<dbReference type="GO" id="GO:0020037">
    <property type="term" value="F:heme binding"/>
    <property type="evidence" value="ECO:0007669"/>
    <property type="project" value="TreeGrafter"/>
</dbReference>
<dbReference type="OrthoDB" id="122477at2157"/>
<comment type="catalytic activity">
    <reaction evidence="3">
        <text>2 Fe(2+) + H2O2 + 2 H(+) = 2 Fe(3+) + 2 H2O</text>
        <dbReference type="Rhea" id="RHEA:48712"/>
        <dbReference type="ChEBI" id="CHEBI:15377"/>
        <dbReference type="ChEBI" id="CHEBI:15378"/>
        <dbReference type="ChEBI" id="CHEBI:16240"/>
        <dbReference type="ChEBI" id="CHEBI:29033"/>
        <dbReference type="ChEBI" id="CHEBI:29034"/>
    </reaction>
</comment>
<dbReference type="InterPro" id="IPR014490">
    <property type="entry name" value="Dps-like"/>
</dbReference>
<evidence type="ECO:0000256" key="4">
    <source>
        <dbReference type="PIRSR" id="PIRSR018063-50"/>
    </source>
</evidence>
<feature type="binding site" evidence="4">
    <location>
        <position position="115"/>
    </location>
    <ligand>
        <name>Fe cation</name>
        <dbReference type="ChEBI" id="CHEBI:24875"/>
    </ligand>
</feature>
<feature type="binding site" evidence="4">
    <location>
        <position position="30"/>
    </location>
    <ligand>
        <name>Fe cation</name>
        <dbReference type="ChEBI" id="CHEBI:24875"/>
    </ligand>
</feature>
<evidence type="ECO:0000259" key="5">
    <source>
        <dbReference type="PROSITE" id="PS50905"/>
    </source>
</evidence>
<comment type="subunit">
    <text evidence="3">Homododecamer. The 12 identical subunits form a hollow sphere into which the mineral iron core of up to 300 Fe(3+) can be deposited.</text>
</comment>